<evidence type="ECO:0000313" key="3">
    <source>
        <dbReference type="Proteomes" id="UP000515964"/>
    </source>
</evidence>
<keyword evidence="3" id="KW-1185">Reference proteome</keyword>
<dbReference type="RefSeq" id="YP_009986929.1">
    <property type="nucleotide sequence ID" value="NC_052662.1"/>
</dbReference>
<keyword evidence="1" id="KW-1133">Transmembrane helix</keyword>
<name>A0A7G8L179_9CAUD</name>
<keyword evidence="1" id="KW-0812">Transmembrane</keyword>
<evidence type="ECO:0000256" key="1">
    <source>
        <dbReference type="SAM" id="Phobius"/>
    </source>
</evidence>
<dbReference type="GeneID" id="62614384"/>
<proteinExistence type="predicted"/>
<organism evidence="2 3">
    <name type="scientific">Escherichia phage Mt1B1_P17</name>
    <dbReference type="NCBI Taxonomy" id="2743961"/>
    <lineage>
        <taxon>Viruses</taxon>
        <taxon>Duplodnaviria</taxon>
        <taxon>Heunggongvirae</taxon>
        <taxon>Uroviricota</taxon>
        <taxon>Caudoviricetes</taxon>
        <taxon>Stephanstirmvirinae</taxon>
        <taxon>Phapecoctavirus</taxon>
        <taxon>Phapecoctavirus Mt1B1P17</taxon>
    </lineage>
</organism>
<reference evidence="2 3" key="1">
    <citation type="submission" date="2020-05" db="EMBL/GenBank/DDBJ databases">
        <authorList>
            <person name="Debarbieux L."/>
        </authorList>
    </citation>
    <scope>NUCLEOTIDE SEQUENCE [LARGE SCALE GENOMIC DNA]</scope>
</reference>
<evidence type="ECO:0000313" key="2">
    <source>
        <dbReference type="EMBL" id="QNJ49177.1"/>
    </source>
</evidence>
<dbReference type="Proteomes" id="UP000515964">
    <property type="component" value="Segment"/>
</dbReference>
<dbReference type="KEGG" id="vg:62614384"/>
<sequence>MRKVIITMGIVVATLALIPFMVEHVLINVVLVVSDLLETVGNWF</sequence>
<protein>
    <submittedName>
        <fullName evidence="2">Uncharacterized protein</fullName>
    </submittedName>
</protein>
<feature type="transmembrane region" description="Helical" evidence="1">
    <location>
        <begin position="12"/>
        <end position="34"/>
    </location>
</feature>
<dbReference type="EMBL" id="MT496970">
    <property type="protein sequence ID" value="QNJ49177.1"/>
    <property type="molecule type" value="Genomic_DNA"/>
</dbReference>
<accession>A0A7G8L179</accession>
<keyword evidence="1" id="KW-0472">Membrane</keyword>